<dbReference type="SMART" id="SM00355">
    <property type="entry name" value="ZnF_C2H2"/>
    <property type="match status" value="3"/>
</dbReference>
<organism evidence="3 4">
    <name type="scientific">Frankliniella fusca</name>
    <dbReference type="NCBI Taxonomy" id="407009"/>
    <lineage>
        <taxon>Eukaryota</taxon>
        <taxon>Metazoa</taxon>
        <taxon>Ecdysozoa</taxon>
        <taxon>Arthropoda</taxon>
        <taxon>Hexapoda</taxon>
        <taxon>Insecta</taxon>
        <taxon>Pterygota</taxon>
        <taxon>Neoptera</taxon>
        <taxon>Paraneoptera</taxon>
        <taxon>Thysanoptera</taxon>
        <taxon>Terebrantia</taxon>
        <taxon>Thripoidea</taxon>
        <taxon>Thripidae</taxon>
        <taxon>Frankliniella</taxon>
    </lineage>
</organism>
<evidence type="ECO:0000313" key="4">
    <source>
        <dbReference type="Proteomes" id="UP001219518"/>
    </source>
</evidence>
<dbReference type="InterPro" id="IPR013087">
    <property type="entry name" value="Znf_C2H2_type"/>
</dbReference>
<feature type="region of interest" description="Disordered" evidence="1">
    <location>
        <begin position="198"/>
        <end position="248"/>
    </location>
</feature>
<keyword evidence="4" id="KW-1185">Reference proteome</keyword>
<feature type="domain" description="C2H2-type" evidence="2">
    <location>
        <begin position="133"/>
        <end position="156"/>
    </location>
</feature>
<evidence type="ECO:0000313" key="3">
    <source>
        <dbReference type="EMBL" id="KAK3921481.1"/>
    </source>
</evidence>
<dbReference type="EMBL" id="JAHWGI010001034">
    <property type="protein sequence ID" value="KAK3921481.1"/>
    <property type="molecule type" value="Genomic_DNA"/>
</dbReference>
<reference evidence="3" key="2">
    <citation type="journal article" date="2023" name="BMC Genomics">
        <title>Pest status, molecular evolution, and epigenetic factors derived from the genome assembly of Frankliniella fusca, a thysanopteran phytovirus vector.</title>
        <authorList>
            <person name="Catto M.A."/>
            <person name="Labadie P.E."/>
            <person name="Jacobson A.L."/>
            <person name="Kennedy G.G."/>
            <person name="Srinivasan R."/>
            <person name="Hunt B.G."/>
        </authorList>
    </citation>
    <scope>NUCLEOTIDE SEQUENCE</scope>
    <source>
        <strain evidence="3">PL_HMW_Pooled</strain>
    </source>
</reference>
<reference evidence="3" key="1">
    <citation type="submission" date="2021-07" db="EMBL/GenBank/DDBJ databases">
        <authorList>
            <person name="Catto M.A."/>
            <person name="Jacobson A."/>
            <person name="Kennedy G."/>
            <person name="Labadie P."/>
            <person name="Hunt B.G."/>
            <person name="Srinivasan R."/>
        </authorList>
    </citation>
    <scope>NUCLEOTIDE SEQUENCE</scope>
    <source>
        <strain evidence="3">PL_HMW_Pooled</strain>
        <tissue evidence="3">Head</tissue>
    </source>
</reference>
<sequence length="1009" mass="114469">MPEHLFALSAGMGMSIQEYRARIGTFQHGEPKSRNRKNSSVVLHSSSYGFSLSFRSLFVLYCSSYLVLSRTQDLTMPANTSVEKYFQHQKDRHAMIPCMFSECSFKTPTLSLFQVHVTTFHPSKNLTKKIKSYSCPVPACKIPFSHSSFQDHLEKHLAAGDEFICPFSEECKVTHKRQANFRTHLSQFHKVLAALPTKSNEDSQRDKDSQQFPSSSATPSSTPSASQRNEDSQQFPSSSSATPLSATSAHSSSLAPNVIKDNVLKVYLELEGSKVLPSTTVQFISEKIAVFLEMSHSSLKKSLVTELYNLGFDEALICHIAMKTFKDDPIYNIHHKNRSVEQVTSSYLRIQALKKRLLYVPSIEVQLPSRSGKRRVAQYVPIRNMLTVILQDAKVKEEVSKSFSRQQKPTDGILEDFTHGTAFSKHRNHKCIQLISFQDAFEYSPFGPAKGLYKTVGMYFILGNLPAHFRSRVETIMLAFLIQEQYLKQSEIEHLNSINKWAESLCCLIKDLQELHSNGIVIEGITYPVCVIFFTGDNLGQHQIGSYNQSFSAGYVCRYCPMTLKEFKEDPSSSKKLRTSEEYDECCLLAKQKWDKLKQKALSVQKNKKAAQERKLAAGEEVEKKVSNTLVSKNRAVNHLGIKPLPSALNEIPGFHVNLSLVPCLAHDLFEGCVDLVLAKILQHFVKTKGWFSLEVLNQRISSFKCKNQDAADAPNPIKSFDGIKNHAVETWTLLRLLPFMIIDLIEDPEDEYWQLYLSLKEVCEYVCAPKITTKQVFYLRMCIQAFLCEVKRLLPGCLTPKEHFLGHFPDLTLLFGPLIRLFTLRFESRHCFFKQVAKQCKSFVNITLTLAQKYQYRFAFDNLDGFLPPPLVLQSDPEEVSLADFKASTSCELPHCASNKVKVVFDATFNNTLYKNNMWLLLSKIDAIDLEVGRIVKIAIYPEDEVYFIIENHVAKSSGNGYYVISQTVKSLKVINANKLPDYYPLSAYNSPIGEDLCLSFKHSPVFL</sequence>
<feature type="domain" description="C2H2-type" evidence="2">
    <location>
        <begin position="96"/>
        <end position="121"/>
    </location>
</feature>
<evidence type="ECO:0000259" key="2">
    <source>
        <dbReference type="SMART" id="SM00355"/>
    </source>
</evidence>
<evidence type="ECO:0000256" key="1">
    <source>
        <dbReference type="SAM" id="MobiDB-lite"/>
    </source>
</evidence>
<feature type="compositionally biased region" description="Low complexity" evidence="1">
    <location>
        <begin position="213"/>
        <end position="226"/>
    </location>
</feature>
<gene>
    <name evidence="3" type="ORF">KUF71_001261</name>
</gene>
<feature type="domain" description="C2H2-type" evidence="2">
    <location>
        <begin position="163"/>
        <end position="189"/>
    </location>
</feature>
<feature type="compositionally biased region" description="Basic and acidic residues" evidence="1">
    <location>
        <begin position="199"/>
        <end position="209"/>
    </location>
</feature>
<comment type="caution">
    <text evidence="3">The sequence shown here is derived from an EMBL/GenBank/DDBJ whole genome shotgun (WGS) entry which is preliminary data.</text>
</comment>
<name>A0AAE1HIV6_9NEOP</name>
<protein>
    <submittedName>
        <fullName evidence="3">Zinc finger protein 653</fullName>
    </submittedName>
</protein>
<proteinExistence type="predicted"/>
<feature type="compositionally biased region" description="Low complexity" evidence="1">
    <location>
        <begin position="236"/>
        <end position="248"/>
    </location>
</feature>
<dbReference type="Proteomes" id="UP001219518">
    <property type="component" value="Unassembled WGS sequence"/>
</dbReference>
<accession>A0AAE1HIV6</accession>
<dbReference type="AlphaFoldDB" id="A0AAE1HIV6"/>